<dbReference type="eggNOG" id="ENOG502S9T7">
    <property type="taxonomic scope" value="Eukaryota"/>
</dbReference>
<keyword evidence="2" id="KW-1133">Transmembrane helix</keyword>
<dbReference type="AlphaFoldDB" id="Q22TZ6"/>
<dbReference type="RefSeq" id="XP_001009136.1">
    <property type="nucleotide sequence ID" value="XM_001009136.3"/>
</dbReference>
<dbReference type="InParanoid" id="Q22TZ6"/>
<dbReference type="OMA" id="EENIACN"/>
<organism evidence="3 4">
    <name type="scientific">Tetrahymena thermophila (strain SB210)</name>
    <dbReference type="NCBI Taxonomy" id="312017"/>
    <lineage>
        <taxon>Eukaryota</taxon>
        <taxon>Sar</taxon>
        <taxon>Alveolata</taxon>
        <taxon>Ciliophora</taxon>
        <taxon>Intramacronucleata</taxon>
        <taxon>Oligohymenophorea</taxon>
        <taxon>Hymenostomatida</taxon>
        <taxon>Tetrahymenina</taxon>
        <taxon>Tetrahymenidae</taxon>
        <taxon>Tetrahymena</taxon>
    </lineage>
</organism>
<protein>
    <submittedName>
        <fullName evidence="3">Transmembrane protein, putative</fullName>
    </submittedName>
</protein>
<evidence type="ECO:0000313" key="3">
    <source>
        <dbReference type="EMBL" id="EAR88891.1"/>
    </source>
</evidence>
<dbReference type="Proteomes" id="UP000009168">
    <property type="component" value="Unassembled WGS sequence"/>
</dbReference>
<evidence type="ECO:0000256" key="2">
    <source>
        <dbReference type="SAM" id="Phobius"/>
    </source>
</evidence>
<keyword evidence="2 3" id="KW-0812">Transmembrane</keyword>
<reference evidence="3" key="1">
    <citation type="submission" date="2008-09" db="EMBL/GenBank/DDBJ databases">
        <authorList>
            <person name="Eisen J.A."/>
            <person name="Wu M."/>
            <person name="Wu D."/>
            <person name="Nierman W.C."/>
            <person name="Orias E."/>
            <person name="Delcher A.L."/>
            <person name="Salzberg S.L."/>
        </authorList>
    </citation>
    <scope>NUCLEOTIDE SEQUENCE</scope>
    <source>
        <strain evidence="3">SB210</strain>
    </source>
</reference>
<dbReference type="GeneID" id="7826111"/>
<dbReference type="PANTHER" id="PTHR36485:SF1">
    <property type="entry name" value="TRANSMEMBRANE PROTEIN"/>
    <property type="match status" value="1"/>
</dbReference>
<dbReference type="EMBL" id="GG662830">
    <property type="protein sequence ID" value="EAR88891.1"/>
    <property type="molecule type" value="Genomic_DNA"/>
</dbReference>
<evidence type="ECO:0000256" key="1">
    <source>
        <dbReference type="SAM" id="MobiDB-lite"/>
    </source>
</evidence>
<reference evidence="3" key="2">
    <citation type="submission" date="2014-02" db="EMBL/GenBank/DDBJ databases">
        <title>Annotation update of Tetrahymena thermophila SB210.</title>
        <authorList>
            <person name="Bidwell S."/>
            <person name="Michalis H.M."/>
            <person name="Zafar N."/>
            <person name="Joardar V."/>
            <person name="Miao W."/>
            <person name="Russ C."/>
            <person name="Eisen J."/>
            <person name="Wu M."/>
            <person name="Wu D."/>
            <person name="Nierman W."/>
            <person name="Orias E."/>
            <person name="Delcher A."/>
            <person name="Salzberg S."/>
            <person name="Coyne R."/>
        </authorList>
    </citation>
    <scope>NUCLEOTIDE SEQUENCE</scope>
    <source>
        <strain evidence="3">SB210</strain>
    </source>
</reference>
<dbReference type="PANTHER" id="PTHR36485">
    <property type="entry name" value="OS01G0939000 PROTEIN"/>
    <property type="match status" value="1"/>
</dbReference>
<accession>Q22TZ6</accession>
<dbReference type="Pfam" id="PF15159">
    <property type="entry name" value="PIG-Y"/>
    <property type="match status" value="1"/>
</dbReference>
<dbReference type="OrthoDB" id="306610at2759"/>
<evidence type="ECO:0000313" key="4">
    <source>
        <dbReference type="Proteomes" id="UP000009168"/>
    </source>
</evidence>
<feature type="region of interest" description="Disordered" evidence="1">
    <location>
        <begin position="74"/>
        <end position="104"/>
    </location>
</feature>
<dbReference type="InterPro" id="IPR029164">
    <property type="entry name" value="PIG-Y"/>
</dbReference>
<dbReference type="HOGENOM" id="CLU_1158402_0_0_1"/>
<proteinExistence type="predicted"/>
<feature type="compositionally biased region" description="Low complexity" evidence="1">
    <location>
        <begin position="74"/>
        <end position="95"/>
    </location>
</feature>
<dbReference type="KEGG" id="tet:TTHERM_00264860"/>
<feature type="transmembrane region" description="Helical" evidence="2">
    <location>
        <begin position="169"/>
        <end position="191"/>
    </location>
</feature>
<sequence length="240" mass="27378">MSKSELIYPNNFNADLNNIFLNIAAAAQMNLPELGSLKRNKSDRVYLPSEPSKKIKSYFNACNYSLENIENQSSSLNNSSLDQSADSSSENYESDNSCKHDSTSSINNQIEENIACNQINILQEEEYQQNAPIKLKSDILFSVDGHCINYEDRNNSNVFSEENQNVSMIIGYLCLTFAAVFFTSTLFSIFFAPFLQPTTHNLIDFLTNDKYYCFLIPLSLPVTCIIIYMNWVSMKYFKHS</sequence>
<keyword evidence="4" id="KW-1185">Reference proteome</keyword>
<gene>
    <name evidence="3" type="ORF">TTHERM_00264860</name>
</gene>
<feature type="transmembrane region" description="Helical" evidence="2">
    <location>
        <begin position="211"/>
        <end position="231"/>
    </location>
</feature>
<name>Q22TZ6_TETTS</name>
<keyword evidence="2" id="KW-0472">Membrane</keyword>
<dbReference type="STRING" id="312017.Q22TZ6"/>